<evidence type="ECO:0000256" key="3">
    <source>
        <dbReference type="ARBA" id="ARBA00022759"/>
    </source>
</evidence>
<evidence type="ECO:0000256" key="1">
    <source>
        <dbReference type="ARBA" id="ARBA00001968"/>
    </source>
</evidence>
<dbReference type="HOGENOM" id="CLU_076609_0_1_5"/>
<evidence type="ECO:0000256" key="5">
    <source>
        <dbReference type="ARBA" id="ARBA00035648"/>
    </source>
</evidence>
<sequence length="304" mass="32261">MLQAPIFTGTGVGVAQITSMTGFARAAGSTGPVHWVWEVRSVNGRSLDVRTRVPAGYDGLGETARTALQKTLTRGQCQLTLTLTKPETTARVRINETLLASLAQAVARVPVPEGVAPATMDGLLGVRGVIEVEDEAADTDALARDLAAGVVQLVADLVEARRAEGRQLEQVVIGQVDRIAALTEAAEANPARQPEAVRARLEAAVAALGGSGLDPDRLHQEAMLLAGKADVREELDRLRAHVTSARELLAAGGAIGRRLDFIAQEFGRESNTLCAKANDISLSRIGLDLKAVVEQFREQVQNIE</sequence>
<keyword evidence="4" id="KW-0378">Hydrolase</keyword>
<gene>
    <name evidence="8" type="ORF">MOC_4244</name>
</gene>
<dbReference type="GO" id="GO:0016787">
    <property type="term" value="F:hydrolase activity"/>
    <property type="evidence" value="ECO:0007669"/>
    <property type="project" value="UniProtKB-KW"/>
</dbReference>
<dbReference type="InterPro" id="IPR005229">
    <property type="entry name" value="YicC/YloC-like"/>
</dbReference>
<accession>A0A089QBQ9</accession>
<proteinExistence type="inferred from homology"/>
<dbReference type="Proteomes" id="UP000029492">
    <property type="component" value="Chromosome"/>
</dbReference>
<dbReference type="PANTHER" id="PTHR30636">
    <property type="entry name" value="UPF0701 PROTEIN YICC"/>
    <property type="match status" value="1"/>
</dbReference>
<name>A0A089QBQ9_9HYPH</name>
<dbReference type="GO" id="GO:0004521">
    <property type="term" value="F:RNA endonuclease activity"/>
    <property type="evidence" value="ECO:0007669"/>
    <property type="project" value="InterPro"/>
</dbReference>
<evidence type="ECO:0000313" key="9">
    <source>
        <dbReference type="Proteomes" id="UP000029492"/>
    </source>
</evidence>
<dbReference type="KEGG" id="mor:MOC_4244"/>
<dbReference type="InterPro" id="IPR013551">
    <property type="entry name" value="YicC-like_C"/>
</dbReference>
<keyword evidence="3" id="KW-0255">Endonuclease</keyword>
<dbReference type="PANTHER" id="PTHR30636:SF3">
    <property type="entry name" value="UPF0701 PROTEIN YICC"/>
    <property type="match status" value="1"/>
</dbReference>
<feature type="domain" description="Endoribonuclease YicC-like N-terminal" evidence="6">
    <location>
        <begin position="17"/>
        <end position="169"/>
    </location>
</feature>
<dbReference type="NCBIfam" id="TIGR00255">
    <property type="entry name" value="YicC/YloC family endoribonuclease"/>
    <property type="match status" value="1"/>
</dbReference>
<evidence type="ECO:0000259" key="6">
    <source>
        <dbReference type="Pfam" id="PF03755"/>
    </source>
</evidence>
<keyword evidence="2" id="KW-0540">Nuclease</keyword>
<organism evidence="8 9">
    <name type="scientific">Methylobacterium oryzae CBMB20</name>
    <dbReference type="NCBI Taxonomy" id="693986"/>
    <lineage>
        <taxon>Bacteria</taxon>
        <taxon>Pseudomonadati</taxon>
        <taxon>Pseudomonadota</taxon>
        <taxon>Alphaproteobacteria</taxon>
        <taxon>Hyphomicrobiales</taxon>
        <taxon>Methylobacteriaceae</taxon>
        <taxon>Methylobacterium</taxon>
    </lineage>
</organism>
<keyword evidence="9" id="KW-1185">Reference proteome</keyword>
<dbReference type="AlphaFoldDB" id="A0A089QBQ9"/>
<dbReference type="eggNOG" id="COG1561">
    <property type="taxonomic scope" value="Bacteria"/>
</dbReference>
<evidence type="ECO:0000256" key="4">
    <source>
        <dbReference type="ARBA" id="ARBA00022801"/>
    </source>
</evidence>
<reference evidence="8 9" key="1">
    <citation type="journal article" date="2014" name="PLoS ONE">
        <title>Genome Information of Methylobacterium oryzae, a Plant-Probiotic Methylotroph in the Phyllosphere.</title>
        <authorList>
            <person name="Kwak M.J."/>
            <person name="Jeong H."/>
            <person name="Madhaiyan M."/>
            <person name="Lee Y."/>
            <person name="Sa T.M."/>
            <person name="Oh T.K."/>
            <person name="Kim J.F."/>
        </authorList>
    </citation>
    <scope>NUCLEOTIDE SEQUENCE [LARGE SCALE GENOMIC DNA]</scope>
    <source>
        <strain evidence="8 9">CBMB20</strain>
    </source>
</reference>
<evidence type="ECO:0000259" key="7">
    <source>
        <dbReference type="Pfam" id="PF08340"/>
    </source>
</evidence>
<dbReference type="Pfam" id="PF08340">
    <property type="entry name" value="YicC-like_C"/>
    <property type="match status" value="1"/>
</dbReference>
<comment type="cofactor">
    <cofactor evidence="1">
        <name>a divalent metal cation</name>
        <dbReference type="ChEBI" id="CHEBI:60240"/>
    </cofactor>
</comment>
<protein>
    <submittedName>
        <fullName evidence="8">Protein of unassigned function</fullName>
    </submittedName>
</protein>
<dbReference type="STRING" id="693986.MOC_4244"/>
<feature type="domain" description="Endoribonuclease YicC-like C-terminal" evidence="7">
    <location>
        <begin position="191"/>
        <end position="304"/>
    </location>
</feature>
<evidence type="ECO:0000313" key="8">
    <source>
        <dbReference type="EMBL" id="AIQ91999.1"/>
    </source>
</evidence>
<dbReference type="InterPro" id="IPR013527">
    <property type="entry name" value="YicC-like_N"/>
</dbReference>
<evidence type="ECO:0000256" key="2">
    <source>
        <dbReference type="ARBA" id="ARBA00022722"/>
    </source>
</evidence>
<dbReference type="Pfam" id="PF03755">
    <property type="entry name" value="YicC-like_N"/>
    <property type="match status" value="1"/>
</dbReference>
<dbReference type="EMBL" id="CP003811">
    <property type="protein sequence ID" value="AIQ91999.1"/>
    <property type="molecule type" value="Genomic_DNA"/>
</dbReference>
<comment type="similarity">
    <text evidence="5">Belongs to the YicC/YloC family.</text>
</comment>